<dbReference type="Proteomes" id="UP000664096">
    <property type="component" value="Unassembled WGS sequence"/>
</dbReference>
<protein>
    <recommendedName>
        <fullName evidence="3">SMP-30/Gluconolactonase/LRE-like region domain-containing protein</fullName>
    </recommendedName>
</protein>
<accession>A0A939J510</accession>
<organism evidence="1 2">
    <name type="scientific">Roseibium aggregatum</name>
    <dbReference type="NCBI Taxonomy" id="187304"/>
    <lineage>
        <taxon>Bacteria</taxon>
        <taxon>Pseudomonadati</taxon>
        <taxon>Pseudomonadota</taxon>
        <taxon>Alphaproteobacteria</taxon>
        <taxon>Hyphomicrobiales</taxon>
        <taxon>Stappiaceae</taxon>
        <taxon>Roseibium</taxon>
    </lineage>
</organism>
<dbReference type="AlphaFoldDB" id="A0A939J510"/>
<sequence>MKSPTNRERTEICAMERNTGSQLNICCLIAFFIFLAVSSSPTSAQVEMLKPIELPSWFQYPNGIAQTPDGALLIGSVVSGQILKIDSDGKKRFAIDDPSVFAGTTLKYDRGSGRLWGASPDFLGVEQPDGSNKRRAHRIFARDIETGAVDIVMLVPDGGFANDIAVGENGSLFITDTSIPRILTLPPDANRLSVLIADNQLASNGSGINGIGAAGIAVAGDGHTLLVGVLGSGTIFAVESTEAGHSRLRRLELQRPIENPDGFVVASNGDLLLVESGIVSGNGKLTRIVDPLSRGPRPVETLAENLDVPVNLMIDMADPSLIYVTESGLGHRFTESRRSDAPPERFYVRRYRIK</sequence>
<name>A0A939J510_9HYPH</name>
<dbReference type="RefSeq" id="WP_207142018.1">
    <property type="nucleotide sequence ID" value="NZ_JAEKJZ010000003.1"/>
</dbReference>
<proteinExistence type="predicted"/>
<reference evidence="1" key="1">
    <citation type="submission" date="2020-12" db="EMBL/GenBank/DDBJ databases">
        <title>Oil enriched cultivation method for isolating marine PHA-producing bacteria.</title>
        <authorList>
            <person name="Zheng W."/>
            <person name="Yu S."/>
            <person name="Huang Y."/>
        </authorList>
    </citation>
    <scope>NUCLEOTIDE SEQUENCE</scope>
    <source>
        <strain evidence="1">SY-2-12</strain>
    </source>
</reference>
<gene>
    <name evidence="1" type="ORF">JF539_17700</name>
</gene>
<evidence type="ECO:0000313" key="2">
    <source>
        <dbReference type="Proteomes" id="UP000664096"/>
    </source>
</evidence>
<dbReference type="Gene3D" id="2.120.10.30">
    <property type="entry name" value="TolB, C-terminal domain"/>
    <property type="match status" value="1"/>
</dbReference>
<dbReference type="SUPFAM" id="SSF63829">
    <property type="entry name" value="Calcium-dependent phosphotriesterase"/>
    <property type="match status" value="1"/>
</dbReference>
<dbReference type="EMBL" id="JAEKJZ010000003">
    <property type="protein sequence ID" value="MBN9672192.1"/>
    <property type="molecule type" value="Genomic_DNA"/>
</dbReference>
<comment type="caution">
    <text evidence="1">The sequence shown here is derived from an EMBL/GenBank/DDBJ whole genome shotgun (WGS) entry which is preliminary data.</text>
</comment>
<evidence type="ECO:0008006" key="3">
    <source>
        <dbReference type="Google" id="ProtNLM"/>
    </source>
</evidence>
<evidence type="ECO:0000313" key="1">
    <source>
        <dbReference type="EMBL" id="MBN9672192.1"/>
    </source>
</evidence>
<dbReference type="InterPro" id="IPR011042">
    <property type="entry name" value="6-blade_b-propeller_TolB-like"/>
</dbReference>